<feature type="binding site" description="axial binding residue" evidence="13">
    <location>
        <position position="453"/>
    </location>
    <ligand>
        <name>heme</name>
        <dbReference type="ChEBI" id="CHEBI:30413"/>
    </ligand>
    <ligandPart>
        <name>Fe</name>
        <dbReference type="ChEBI" id="CHEBI:18248"/>
    </ligandPart>
</feature>
<dbReference type="GeneID" id="54301271"/>
<keyword evidence="6" id="KW-0560">Oxidoreductase</keyword>
<accession>A0A6A6BUI5</accession>
<evidence type="ECO:0000256" key="4">
    <source>
        <dbReference type="ARBA" id="ARBA00022617"/>
    </source>
</evidence>
<evidence type="ECO:0000313" key="16">
    <source>
        <dbReference type="Proteomes" id="UP000799438"/>
    </source>
</evidence>
<evidence type="ECO:0000256" key="2">
    <source>
        <dbReference type="ARBA" id="ARBA00004972"/>
    </source>
</evidence>
<gene>
    <name evidence="15" type="ORF">K452DRAFT_314619</name>
</gene>
<dbReference type="RefSeq" id="XP_033403186.1">
    <property type="nucleotide sequence ID" value="XM_033543774.1"/>
</dbReference>
<evidence type="ECO:0000256" key="6">
    <source>
        <dbReference type="ARBA" id="ARBA00023002"/>
    </source>
</evidence>
<keyword evidence="4 13" id="KW-0349">Heme</keyword>
<dbReference type="InterPro" id="IPR050121">
    <property type="entry name" value="Cytochrome_P450_monoxygenase"/>
</dbReference>
<feature type="transmembrane region" description="Helical" evidence="14">
    <location>
        <begin position="12"/>
        <end position="34"/>
    </location>
</feature>
<dbReference type="Proteomes" id="UP000799438">
    <property type="component" value="Unassembled WGS sequence"/>
</dbReference>
<dbReference type="FunFam" id="1.10.630.10:FF:000076">
    <property type="entry name" value="Cytochrome P450 monooxygenase"/>
    <property type="match status" value="1"/>
</dbReference>
<dbReference type="Gene3D" id="1.10.630.10">
    <property type="entry name" value="Cytochrome P450"/>
    <property type="match status" value="1"/>
</dbReference>
<evidence type="ECO:0000256" key="11">
    <source>
        <dbReference type="ARBA" id="ARBA00068222"/>
    </source>
</evidence>
<keyword evidence="7 13" id="KW-0408">Iron</keyword>
<evidence type="ECO:0000256" key="7">
    <source>
        <dbReference type="ARBA" id="ARBA00023004"/>
    </source>
</evidence>
<dbReference type="EMBL" id="ML995474">
    <property type="protein sequence ID" value="KAF2147478.1"/>
    <property type="molecule type" value="Genomic_DNA"/>
</dbReference>
<comment type="similarity">
    <text evidence="3">Belongs to the cytochrome P450 family.</text>
</comment>
<keyword evidence="16" id="KW-1185">Reference proteome</keyword>
<dbReference type="GO" id="GO:0016705">
    <property type="term" value="F:oxidoreductase activity, acting on paired donors, with incorporation or reduction of molecular oxygen"/>
    <property type="evidence" value="ECO:0007669"/>
    <property type="project" value="InterPro"/>
</dbReference>
<keyword evidence="8" id="KW-0843">Virulence</keyword>
<dbReference type="InterPro" id="IPR001128">
    <property type="entry name" value="Cyt_P450"/>
</dbReference>
<comment type="cofactor">
    <cofactor evidence="1 13">
        <name>heme</name>
        <dbReference type="ChEBI" id="CHEBI:30413"/>
    </cofactor>
</comment>
<evidence type="ECO:0000256" key="13">
    <source>
        <dbReference type="PIRSR" id="PIRSR602401-1"/>
    </source>
</evidence>
<evidence type="ECO:0000256" key="5">
    <source>
        <dbReference type="ARBA" id="ARBA00022723"/>
    </source>
</evidence>
<evidence type="ECO:0000256" key="14">
    <source>
        <dbReference type="SAM" id="Phobius"/>
    </source>
</evidence>
<dbReference type="PANTHER" id="PTHR24305:SF77">
    <property type="entry name" value="CYTOCHROME P450 MONOOXYGENASE"/>
    <property type="match status" value="1"/>
</dbReference>
<dbReference type="Pfam" id="PF00067">
    <property type="entry name" value="p450"/>
    <property type="match status" value="1"/>
</dbReference>
<evidence type="ECO:0000256" key="9">
    <source>
        <dbReference type="ARBA" id="ARBA00023033"/>
    </source>
</evidence>
<name>A0A6A6BUI5_9PEZI</name>
<dbReference type="SUPFAM" id="SSF48264">
    <property type="entry name" value="Cytochrome P450"/>
    <property type="match status" value="1"/>
</dbReference>
<evidence type="ECO:0000256" key="1">
    <source>
        <dbReference type="ARBA" id="ARBA00001971"/>
    </source>
</evidence>
<dbReference type="AlphaFoldDB" id="A0A6A6BUI5"/>
<evidence type="ECO:0000256" key="8">
    <source>
        <dbReference type="ARBA" id="ARBA00023026"/>
    </source>
</evidence>
<dbReference type="PRINTS" id="PR00385">
    <property type="entry name" value="P450"/>
</dbReference>
<dbReference type="CDD" id="cd11060">
    <property type="entry name" value="CYP57A1-like"/>
    <property type="match status" value="1"/>
</dbReference>
<keyword evidence="9" id="KW-0503">Monooxygenase</keyword>
<dbReference type="PANTHER" id="PTHR24305">
    <property type="entry name" value="CYTOCHROME P450"/>
    <property type="match status" value="1"/>
</dbReference>
<protein>
    <recommendedName>
        <fullName evidence="11">Cytochrome P450 monooxygenase ABA1</fullName>
    </recommendedName>
    <alternativeName>
        <fullName evidence="12">Abscisic acid biosynthesis protein 1</fullName>
    </alternativeName>
    <alternativeName>
        <fullName evidence="10">Cytochrome P450 monooxygenase aba1</fullName>
    </alternativeName>
</protein>
<reference evidence="15" key="1">
    <citation type="journal article" date="2020" name="Stud. Mycol.">
        <title>101 Dothideomycetes genomes: a test case for predicting lifestyles and emergence of pathogens.</title>
        <authorList>
            <person name="Haridas S."/>
            <person name="Albert R."/>
            <person name="Binder M."/>
            <person name="Bloem J."/>
            <person name="Labutti K."/>
            <person name="Salamov A."/>
            <person name="Andreopoulos B."/>
            <person name="Baker S."/>
            <person name="Barry K."/>
            <person name="Bills G."/>
            <person name="Bluhm B."/>
            <person name="Cannon C."/>
            <person name="Castanera R."/>
            <person name="Culley D."/>
            <person name="Daum C."/>
            <person name="Ezra D."/>
            <person name="Gonzalez J."/>
            <person name="Henrissat B."/>
            <person name="Kuo A."/>
            <person name="Liang C."/>
            <person name="Lipzen A."/>
            <person name="Lutzoni F."/>
            <person name="Magnuson J."/>
            <person name="Mondo S."/>
            <person name="Nolan M."/>
            <person name="Ohm R."/>
            <person name="Pangilinan J."/>
            <person name="Park H.-J."/>
            <person name="Ramirez L."/>
            <person name="Alfaro M."/>
            <person name="Sun H."/>
            <person name="Tritt A."/>
            <person name="Yoshinaga Y."/>
            <person name="Zwiers L.-H."/>
            <person name="Turgeon B."/>
            <person name="Goodwin S."/>
            <person name="Spatafora J."/>
            <person name="Crous P."/>
            <person name="Grigoriev I."/>
        </authorList>
    </citation>
    <scope>NUCLEOTIDE SEQUENCE</scope>
    <source>
        <strain evidence="15">CBS 121167</strain>
    </source>
</reference>
<sequence length="512" mass="58224">MESIHEPSTLRAAAVAALPYLPFFLFSYFVVSCIRDWYRLRQFKGPWYASFSRLWMAIASQTGRQWELYEQANKKYGPLARVGPNELLTDDPDIIRHMSSARTNWKRSEWYDSMSLDPYCDNALNVRDNVKHDLLKSQLSAGYAGKENPNLESDIDSQILSFVSLIRRKYVSEGSTLRRLDLGKTTQFFTLDVITKLAYGYPFGYLERDEDIHEYIRTTEECIPYLSLFCNFPALQRFVNSGWVRSIIGPKETDKTGMGKLMGVAKEVVAERYGPDAKDRRDMLGAFVRHGISPRQAQSEVLLQIIAGSDTTATAIRATMLRLMTTPTALNALRTELAGALAQGRLSRPVITSAEARTLPYLQAVIKEGLRMHPPFTGLLMKEVPAGGDEVKGHFLPAGTKVGHSIWAAQRDKVFGADPDVFRPERWLEADETTRVQMERTVELVFGYGRYICLGKTIAAMELNKIFVELLLAFDFSLININKPWRSNNYGIWMQDQFYVRVTARKENETEA</sequence>
<dbReference type="GO" id="GO:0004497">
    <property type="term" value="F:monooxygenase activity"/>
    <property type="evidence" value="ECO:0007669"/>
    <property type="project" value="UniProtKB-KW"/>
</dbReference>
<proteinExistence type="inferred from homology"/>
<comment type="pathway">
    <text evidence="2">Hormone biosynthesis.</text>
</comment>
<dbReference type="InterPro" id="IPR036396">
    <property type="entry name" value="Cyt_P450_sf"/>
</dbReference>
<keyword evidence="14" id="KW-0472">Membrane</keyword>
<evidence type="ECO:0000256" key="3">
    <source>
        <dbReference type="ARBA" id="ARBA00010617"/>
    </source>
</evidence>
<dbReference type="GO" id="GO:0005506">
    <property type="term" value="F:iron ion binding"/>
    <property type="evidence" value="ECO:0007669"/>
    <property type="project" value="InterPro"/>
</dbReference>
<dbReference type="GO" id="GO:0020037">
    <property type="term" value="F:heme binding"/>
    <property type="evidence" value="ECO:0007669"/>
    <property type="project" value="InterPro"/>
</dbReference>
<dbReference type="PRINTS" id="PR00463">
    <property type="entry name" value="EP450I"/>
</dbReference>
<dbReference type="OrthoDB" id="3934656at2759"/>
<keyword evidence="14" id="KW-1133">Transmembrane helix</keyword>
<evidence type="ECO:0000256" key="10">
    <source>
        <dbReference type="ARBA" id="ARBA00067672"/>
    </source>
</evidence>
<keyword evidence="14" id="KW-0812">Transmembrane</keyword>
<organism evidence="15 16">
    <name type="scientific">Aplosporella prunicola CBS 121167</name>
    <dbReference type="NCBI Taxonomy" id="1176127"/>
    <lineage>
        <taxon>Eukaryota</taxon>
        <taxon>Fungi</taxon>
        <taxon>Dikarya</taxon>
        <taxon>Ascomycota</taxon>
        <taxon>Pezizomycotina</taxon>
        <taxon>Dothideomycetes</taxon>
        <taxon>Dothideomycetes incertae sedis</taxon>
        <taxon>Botryosphaeriales</taxon>
        <taxon>Aplosporellaceae</taxon>
        <taxon>Aplosporella</taxon>
    </lineage>
</organism>
<keyword evidence="5 13" id="KW-0479">Metal-binding</keyword>
<dbReference type="InterPro" id="IPR002401">
    <property type="entry name" value="Cyt_P450_E_grp-I"/>
</dbReference>
<evidence type="ECO:0000313" key="15">
    <source>
        <dbReference type="EMBL" id="KAF2147478.1"/>
    </source>
</evidence>
<evidence type="ECO:0000256" key="12">
    <source>
        <dbReference type="ARBA" id="ARBA00079990"/>
    </source>
</evidence>